<feature type="compositionally biased region" description="Basic and acidic residues" evidence="1">
    <location>
        <begin position="1"/>
        <end position="12"/>
    </location>
</feature>
<dbReference type="HOGENOM" id="CLU_432804_0_0_1"/>
<reference evidence="3" key="2">
    <citation type="submission" date="2015-01" db="EMBL/GenBank/DDBJ databases">
        <title>Evolutionary Origins and Diversification of the Mycorrhizal Mutualists.</title>
        <authorList>
            <consortium name="DOE Joint Genome Institute"/>
            <consortium name="Mycorrhizal Genomics Consortium"/>
            <person name="Kohler A."/>
            <person name="Kuo A."/>
            <person name="Nagy L.G."/>
            <person name="Floudas D."/>
            <person name="Copeland A."/>
            <person name="Barry K.W."/>
            <person name="Cichocki N."/>
            <person name="Veneault-Fourrey C."/>
            <person name="LaButti K."/>
            <person name="Lindquist E.A."/>
            <person name="Lipzen A."/>
            <person name="Lundell T."/>
            <person name="Morin E."/>
            <person name="Murat C."/>
            <person name="Riley R."/>
            <person name="Ohm R."/>
            <person name="Sun H."/>
            <person name="Tunlid A."/>
            <person name="Henrissat B."/>
            <person name="Grigoriev I.V."/>
            <person name="Hibbett D.S."/>
            <person name="Martin F."/>
        </authorList>
    </citation>
    <scope>NUCLEOTIDE SEQUENCE [LARGE SCALE GENOMIC DNA]</scope>
    <source>
        <strain evidence="3">h7</strain>
    </source>
</reference>
<evidence type="ECO:0000313" key="3">
    <source>
        <dbReference type="Proteomes" id="UP000053424"/>
    </source>
</evidence>
<evidence type="ECO:0000313" key="2">
    <source>
        <dbReference type="EMBL" id="KIM38818.1"/>
    </source>
</evidence>
<name>A0A0C2XM64_HEBCY</name>
<dbReference type="OrthoDB" id="1668230at2759"/>
<dbReference type="AlphaFoldDB" id="A0A0C2XM64"/>
<reference evidence="2 3" key="1">
    <citation type="submission" date="2014-04" db="EMBL/GenBank/DDBJ databases">
        <authorList>
            <consortium name="DOE Joint Genome Institute"/>
            <person name="Kuo A."/>
            <person name="Gay G."/>
            <person name="Dore J."/>
            <person name="Kohler A."/>
            <person name="Nagy L.G."/>
            <person name="Floudas D."/>
            <person name="Copeland A."/>
            <person name="Barry K.W."/>
            <person name="Cichocki N."/>
            <person name="Veneault-Fourrey C."/>
            <person name="LaButti K."/>
            <person name="Lindquist E.A."/>
            <person name="Lipzen A."/>
            <person name="Lundell T."/>
            <person name="Morin E."/>
            <person name="Murat C."/>
            <person name="Sun H."/>
            <person name="Tunlid A."/>
            <person name="Henrissat B."/>
            <person name="Grigoriev I.V."/>
            <person name="Hibbett D.S."/>
            <person name="Martin F."/>
            <person name="Nordberg H.P."/>
            <person name="Cantor M.N."/>
            <person name="Hua S.X."/>
        </authorList>
    </citation>
    <scope>NUCLEOTIDE SEQUENCE [LARGE SCALE GENOMIC DNA]</scope>
    <source>
        <strain evidence="3">h7</strain>
    </source>
</reference>
<gene>
    <name evidence="2" type="ORF">M413DRAFT_447528</name>
</gene>
<evidence type="ECO:0000256" key="1">
    <source>
        <dbReference type="SAM" id="MobiDB-lite"/>
    </source>
</evidence>
<feature type="region of interest" description="Disordered" evidence="1">
    <location>
        <begin position="1"/>
        <end position="20"/>
    </location>
</feature>
<protein>
    <submittedName>
        <fullName evidence="2">Uncharacterized protein</fullName>
    </submittedName>
</protein>
<organism evidence="2 3">
    <name type="scientific">Hebeloma cylindrosporum</name>
    <dbReference type="NCBI Taxonomy" id="76867"/>
    <lineage>
        <taxon>Eukaryota</taxon>
        <taxon>Fungi</taxon>
        <taxon>Dikarya</taxon>
        <taxon>Basidiomycota</taxon>
        <taxon>Agaricomycotina</taxon>
        <taxon>Agaricomycetes</taxon>
        <taxon>Agaricomycetidae</taxon>
        <taxon>Agaricales</taxon>
        <taxon>Agaricineae</taxon>
        <taxon>Hymenogastraceae</taxon>
        <taxon>Hebeloma</taxon>
    </lineage>
</organism>
<keyword evidence="3" id="KW-1185">Reference proteome</keyword>
<accession>A0A0C2XM64</accession>
<dbReference type="EMBL" id="KN831788">
    <property type="protein sequence ID" value="KIM38818.1"/>
    <property type="molecule type" value="Genomic_DNA"/>
</dbReference>
<sequence>MESTDKEIEPRNGDMGVVPPTTRLDTTLLFPGPRQAEWDIMYYALGLQGRGSPIHTPDPPNAQPVEYRKQGFSIGDVILLSSRGRVDFHFNTCVPAGSPFNGRPKHIPQGFSPLHPPLDPANIHDYAPFQGHTVLNGRSVRKYQIQGRVPGVLFDAVAEEMAILTIPEGVKSRDVIDVSCFRKYIASNAIAWYKFINEVHDRYATNGDLRLVVGLDRCSAWSRVVTSSVTVEIPHDDAASTKSLSQFGVCVNSGGTGVLQSSVNGRPVMDRDGVVYQNQSVFLRTLNISVCDEIWTKIAEEFRPHVETYRNEMHPANGINELLLKQKPHAKFAITQDNDWISVLKPDDPCLPAASEFLSRILEVYNVCEEDDVVFLEYRPEVLYRTYLKHNHDTSLTLALWSPTIVAVGAVGYLSRDDGKFKTLFNARAPRDSTARGVHSLPALRTKIVPKMHREKGLKDRAFDLFGLLNLGRKSDPPQRVTFPLKVGENAAHLYTGNTSHRRFECDHLPMEWCRSNIEKIIEIYGADHNITRGDVVLVTGTLDTQDYALFVSACHREGSAAFEVGINPRIGQPWGAFLSENNGQFHSKVSRYRGPWETVLVSCFRVASNAIVLSG</sequence>
<dbReference type="Proteomes" id="UP000053424">
    <property type="component" value="Unassembled WGS sequence"/>
</dbReference>
<proteinExistence type="predicted"/>